<reference evidence="3" key="1">
    <citation type="submission" date="2017-04" db="EMBL/GenBank/DDBJ databases">
        <authorList>
            <person name="Criscuolo A."/>
        </authorList>
    </citation>
    <scope>NUCLEOTIDE SEQUENCE [LARGE SCALE GENOMIC DNA]</scope>
</reference>
<organism evidence="2 3">
    <name type="scientific">Bacillus pacificus</name>
    <dbReference type="NCBI Taxonomy" id="2026187"/>
    <lineage>
        <taxon>Bacteria</taxon>
        <taxon>Bacillati</taxon>
        <taxon>Bacillota</taxon>
        <taxon>Bacilli</taxon>
        <taxon>Bacillales</taxon>
        <taxon>Bacillaceae</taxon>
        <taxon>Bacillus</taxon>
        <taxon>Bacillus cereus group</taxon>
    </lineage>
</organism>
<name>A0A1Y5YSM8_9BACI</name>
<sequence>MAKFSKPVAFNEKNEKDRLMLQHVKRRNFSGYVKKLIWEAMSLTEVEKEHTEQSEQPKVQIKEIKTEKAFTPAAPSKPKTQPTASERIQQLKSQTKKQQTSPSSLPFMPSSPRKY</sequence>
<evidence type="ECO:0000256" key="1">
    <source>
        <dbReference type="SAM" id="MobiDB-lite"/>
    </source>
</evidence>
<dbReference type="Proteomes" id="UP000194499">
    <property type="component" value="Unassembled WGS sequence"/>
</dbReference>
<dbReference type="EMBL" id="FWZB01000019">
    <property type="protein sequence ID" value="SMD65274.1"/>
    <property type="molecule type" value="Genomic_DNA"/>
</dbReference>
<protein>
    <submittedName>
        <fullName evidence="2">Uncharacterized protein</fullName>
    </submittedName>
</protein>
<accession>A0A1Y5YSM8</accession>
<dbReference type="RefSeq" id="WP_088106221.1">
    <property type="nucleotide sequence ID" value="NZ_FWZB01000019.1"/>
</dbReference>
<feature type="compositionally biased region" description="Polar residues" evidence="1">
    <location>
        <begin position="78"/>
        <end position="88"/>
    </location>
</feature>
<feature type="compositionally biased region" description="Low complexity" evidence="1">
    <location>
        <begin position="90"/>
        <end position="115"/>
    </location>
</feature>
<feature type="compositionally biased region" description="Basic and acidic residues" evidence="1">
    <location>
        <begin position="46"/>
        <end position="68"/>
    </location>
</feature>
<feature type="region of interest" description="Disordered" evidence="1">
    <location>
        <begin position="46"/>
        <end position="115"/>
    </location>
</feature>
<dbReference type="AlphaFoldDB" id="A0A1Y5YSM8"/>
<evidence type="ECO:0000313" key="3">
    <source>
        <dbReference type="Proteomes" id="UP000194499"/>
    </source>
</evidence>
<gene>
    <name evidence="2" type="ORF">BACERE00191_00362</name>
</gene>
<proteinExistence type="predicted"/>
<evidence type="ECO:0000313" key="2">
    <source>
        <dbReference type="EMBL" id="SMD65274.1"/>
    </source>
</evidence>